<dbReference type="GO" id="GO:0098552">
    <property type="term" value="C:side of membrane"/>
    <property type="evidence" value="ECO:0007669"/>
    <property type="project" value="UniProtKB-KW"/>
</dbReference>
<proteinExistence type="predicted"/>
<dbReference type="GeneID" id="31012091"/>
<dbReference type="EMBL" id="MNUE01000018">
    <property type="protein sequence ID" value="OJD35295.1"/>
    <property type="molecule type" value="Genomic_DNA"/>
</dbReference>
<organism evidence="11 12">
    <name type="scientific">Diplodia corticola</name>
    <dbReference type="NCBI Taxonomy" id="236234"/>
    <lineage>
        <taxon>Eukaryota</taxon>
        <taxon>Fungi</taxon>
        <taxon>Dikarya</taxon>
        <taxon>Ascomycota</taxon>
        <taxon>Pezizomycotina</taxon>
        <taxon>Dothideomycetes</taxon>
        <taxon>Dothideomycetes incertae sedis</taxon>
        <taxon>Botryosphaeriales</taxon>
        <taxon>Botryosphaeriaceae</taxon>
        <taxon>Diplodia</taxon>
    </lineage>
</organism>
<evidence type="ECO:0000256" key="2">
    <source>
        <dbReference type="ARBA" id="ARBA00022475"/>
    </source>
</evidence>
<dbReference type="InterPro" id="IPR046530">
    <property type="entry name" value="BIM1-like_dom"/>
</dbReference>
<accession>A0A1J9S428</accession>
<keyword evidence="12" id="KW-1185">Reference proteome</keyword>
<sequence>MLSAHALLLSALSFSALTTAHFTLEWPPSRGFDDDKEPSFPCGGFDNVSNNRTAFPLRGAAPIQLKMGHTEANVQVLLAVGNDPGSAFDVVLRQTFRERGPDMFCVGGVEVPAGANLTAGMNATIQVVTNGDPEGGLYQCADVTLTDEMLSTDAYDAHCTNSSGVTAQAISNPRNANETSESSGDSSSSTTSSSASGTAASSASGASSTASAGAAAANVGSWAGAWALGAAAAVGGAVVAL</sequence>
<name>A0A1J9S428_9PEZI</name>
<comment type="caution">
    <text evidence="11">The sequence shown here is derived from an EMBL/GenBank/DDBJ whole genome shotgun (WGS) entry which is preliminary data.</text>
</comment>
<feature type="region of interest" description="Disordered" evidence="8">
    <location>
        <begin position="168"/>
        <end position="206"/>
    </location>
</feature>
<feature type="compositionally biased region" description="Low complexity" evidence="8">
    <location>
        <begin position="176"/>
        <end position="206"/>
    </location>
</feature>
<feature type="signal peptide" evidence="9">
    <location>
        <begin position="1"/>
        <end position="20"/>
    </location>
</feature>
<feature type="domain" description="Copper acquisition factor BIM1-like" evidence="10">
    <location>
        <begin position="20"/>
        <end position="164"/>
    </location>
</feature>
<dbReference type="PANTHER" id="PTHR34992:SF1">
    <property type="entry name" value="COPPER ACQUISITION FACTOR BIM1-LIKE DOMAIN-CONTAINING PROTEIN"/>
    <property type="match status" value="1"/>
</dbReference>
<evidence type="ECO:0000256" key="7">
    <source>
        <dbReference type="ARBA" id="ARBA00023288"/>
    </source>
</evidence>
<protein>
    <submittedName>
        <fullName evidence="11">Gpi anchored protein</fullName>
    </submittedName>
</protein>
<keyword evidence="4 9" id="KW-0732">Signal</keyword>
<dbReference type="Pfam" id="PF20238">
    <property type="entry name" value="BIM1-like_dom"/>
    <property type="match status" value="1"/>
</dbReference>
<evidence type="ECO:0000259" key="10">
    <source>
        <dbReference type="Pfam" id="PF20238"/>
    </source>
</evidence>
<keyword evidence="5" id="KW-0472">Membrane</keyword>
<evidence type="ECO:0000256" key="5">
    <source>
        <dbReference type="ARBA" id="ARBA00023136"/>
    </source>
</evidence>
<dbReference type="AlphaFoldDB" id="A0A1J9S428"/>
<keyword evidence="3" id="KW-0336">GPI-anchor</keyword>
<comment type="subcellular location">
    <subcellularLocation>
        <location evidence="1">Cell membrane</location>
        <topology evidence="1">Lipid-anchor</topology>
        <topology evidence="1">GPI-anchor</topology>
    </subcellularLocation>
</comment>
<keyword evidence="7" id="KW-0449">Lipoprotein</keyword>
<dbReference type="InterPro" id="IPR046936">
    <property type="entry name" value="BIM1-like"/>
</dbReference>
<dbReference type="Proteomes" id="UP000183809">
    <property type="component" value="Unassembled WGS sequence"/>
</dbReference>
<evidence type="ECO:0000256" key="1">
    <source>
        <dbReference type="ARBA" id="ARBA00004609"/>
    </source>
</evidence>
<dbReference type="STRING" id="236234.A0A1J9S428"/>
<reference evidence="11 12" key="1">
    <citation type="submission" date="2016-10" db="EMBL/GenBank/DDBJ databases">
        <title>Proteomics and genomics reveal pathogen-plant mechanisms compatible with a hemibiotrophic lifestyle of Diplodia corticola.</title>
        <authorList>
            <person name="Fernandes I."/>
            <person name="De Jonge R."/>
            <person name="Van De Peer Y."/>
            <person name="Devreese B."/>
            <person name="Alves A."/>
            <person name="Esteves A.C."/>
        </authorList>
    </citation>
    <scope>NUCLEOTIDE SEQUENCE [LARGE SCALE GENOMIC DNA]</scope>
    <source>
        <strain evidence="11 12">CBS 112549</strain>
    </source>
</reference>
<evidence type="ECO:0000256" key="4">
    <source>
        <dbReference type="ARBA" id="ARBA00022729"/>
    </source>
</evidence>
<keyword evidence="2" id="KW-1003">Cell membrane</keyword>
<dbReference type="CDD" id="cd21176">
    <property type="entry name" value="LPMO_auxiliary-like"/>
    <property type="match status" value="1"/>
</dbReference>
<evidence type="ECO:0000256" key="6">
    <source>
        <dbReference type="ARBA" id="ARBA00023180"/>
    </source>
</evidence>
<feature type="chain" id="PRO_5012453391" evidence="9">
    <location>
        <begin position="21"/>
        <end position="241"/>
    </location>
</feature>
<evidence type="ECO:0000313" key="11">
    <source>
        <dbReference type="EMBL" id="OJD35295.1"/>
    </source>
</evidence>
<evidence type="ECO:0000256" key="3">
    <source>
        <dbReference type="ARBA" id="ARBA00022622"/>
    </source>
</evidence>
<gene>
    <name evidence="11" type="ORF">BKCO1_1800054</name>
</gene>
<evidence type="ECO:0000256" key="9">
    <source>
        <dbReference type="SAM" id="SignalP"/>
    </source>
</evidence>
<keyword evidence="6" id="KW-0325">Glycoprotein</keyword>
<evidence type="ECO:0000313" key="12">
    <source>
        <dbReference type="Proteomes" id="UP000183809"/>
    </source>
</evidence>
<dbReference type="RefSeq" id="XP_020131555.1">
    <property type="nucleotide sequence ID" value="XM_020271832.1"/>
</dbReference>
<dbReference type="OrthoDB" id="2146436at2759"/>
<evidence type="ECO:0000256" key="8">
    <source>
        <dbReference type="SAM" id="MobiDB-lite"/>
    </source>
</evidence>
<dbReference type="PANTHER" id="PTHR34992">
    <property type="entry name" value="HYPHAL ANASTAMOSIS-7 PROTEIN"/>
    <property type="match status" value="1"/>
</dbReference>
<dbReference type="GO" id="GO:0005886">
    <property type="term" value="C:plasma membrane"/>
    <property type="evidence" value="ECO:0007669"/>
    <property type="project" value="UniProtKB-SubCell"/>
</dbReference>